<dbReference type="Proteomes" id="UP001644719">
    <property type="component" value="Unassembled WGS sequence"/>
</dbReference>
<proteinExistence type="predicted"/>
<protein>
    <submittedName>
        <fullName evidence="1">Uncharacterized protein</fullName>
    </submittedName>
</protein>
<name>A0ABX2H236_9FIRM</name>
<sequence length="211" mass="24371">MEEVKTDTVNFSLNLADCSPAVANVVMQTLQKTFDSLQKVIETDKEEQKKKETKNHWKPITSEKYFFTYSDGDVDSVIWTENKADKGRYGLRNVFRTKEDAEFEVERRKIIAELQNYADDHNGEITHPSDAFWLALDEDDMSITVENDSFLPPVGTVLFSNGDIAYDAIETIGEDRIIKYMFGIDLDKKFHCNGDCECCDEYDPWDEEDED</sequence>
<evidence type="ECO:0000313" key="1">
    <source>
        <dbReference type="EMBL" id="NSG84197.1"/>
    </source>
</evidence>
<organism evidence="1 2">
    <name type="scientific">Blautia faecis</name>
    <dbReference type="NCBI Taxonomy" id="871665"/>
    <lineage>
        <taxon>Bacteria</taxon>
        <taxon>Bacillati</taxon>
        <taxon>Bacillota</taxon>
        <taxon>Clostridia</taxon>
        <taxon>Lachnospirales</taxon>
        <taxon>Lachnospiraceae</taxon>
        <taxon>Blautia</taxon>
    </lineage>
</organism>
<comment type="caution">
    <text evidence="1">The sequence shown here is derived from an EMBL/GenBank/DDBJ whole genome shotgun (WGS) entry which is preliminary data.</text>
</comment>
<evidence type="ECO:0000313" key="2">
    <source>
        <dbReference type="Proteomes" id="UP001644719"/>
    </source>
</evidence>
<dbReference type="EMBL" id="JAAITS010000004">
    <property type="protein sequence ID" value="NSG84197.1"/>
    <property type="molecule type" value="Genomic_DNA"/>
</dbReference>
<keyword evidence="2" id="KW-1185">Reference proteome</keyword>
<accession>A0ABX2H236</accession>
<gene>
    <name evidence="1" type="ORF">G5B17_01805</name>
</gene>
<dbReference type="RefSeq" id="WP_173769179.1">
    <property type="nucleotide sequence ID" value="NZ_JAAITS010000004.1"/>
</dbReference>
<reference evidence="1 2" key="1">
    <citation type="journal article" date="2020" name="Cell Host Microbe">
        <title>Functional and Genomic Variation between Human-Derived Isolates of Lachnospiraceae Reveals Inter- and Intra-Species Diversity.</title>
        <authorList>
            <person name="Sorbara M.T."/>
            <person name="Littmann E.R."/>
            <person name="Fontana E."/>
            <person name="Moody T.U."/>
            <person name="Kohout C.E."/>
            <person name="Gjonbalaj M."/>
            <person name="Eaton V."/>
            <person name="Seok R."/>
            <person name="Leiner I.M."/>
            <person name="Pamer E.G."/>
        </authorList>
    </citation>
    <scope>NUCLEOTIDE SEQUENCE [LARGE SCALE GENOMIC DNA]</scope>
    <source>
        <strain evidence="1 2">MSK.17.74</strain>
    </source>
</reference>